<organism evidence="4 5">
    <name type="scientific">Mycena rosella</name>
    <name type="common">Pink bonnet</name>
    <name type="synonym">Agaricus rosellus</name>
    <dbReference type="NCBI Taxonomy" id="1033263"/>
    <lineage>
        <taxon>Eukaryota</taxon>
        <taxon>Fungi</taxon>
        <taxon>Dikarya</taxon>
        <taxon>Basidiomycota</taxon>
        <taxon>Agaricomycotina</taxon>
        <taxon>Agaricomycetes</taxon>
        <taxon>Agaricomycetidae</taxon>
        <taxon>Agaricales</taxon>
        <taxon>Marasmiineae</taxon>
        <taxon>Mycenaceae</taxon>
        <taxon>Mycena</taxon>
    </lineage>
</organism>
<keyword evidence="3" id="KW-0732">Signal</keyword>
<feature type="compositionally biased region" description="Low complexity" evidence="1">
    <location>
        <begin position="279"/>
        <end position="291"/>
    </location>
</feature>
<reference evidence="4" key="1">
    <citation type="submission" date="2023-03" db="EMBL/GenBank/DDBJ databases">
        <title>Massive genome expansion in bonnet fungi (Mycena s.s.) driven by repeated elements and novel gene families across ecological guilds.</title>
        <authorList>
            <consortium name="Lawrence Berkeley National Laboratory"/>
            <person name="Harder C.B."/>
            <person name="Miyauchi S."/>
            <person name="Viragh M."/>
            <person name="Kuo A."/>
            <person name="Thoen E."/>
            <person name="Andreopoulos B."/>
            <person name="Lu D."/>
            <person name="Skrede I."/>
            <person name="Drula E."/>
            <person name="Henrissat B."/>
            <person name="Morin E."/>
            <person name="Kohler A."/>
            <person name="Barry K."/>
            <person name="LaButti K."/>
            <person name="Morin E."/>
            <person name="Salamov A."/>
            <person name="Lipzen A."/>
            <person name="Mereny Z."/>
            <person name="Hegedus B."/>
            <person name="Baldrian P."/>
            <person name="Stursova M."/>
            <person name="Weitz H."/>
            <person name="Taylor A."/>
            <person name="Grigoriev I.V."/>
            <person name="Nagy L.G."/>
            <person name="Martin F."/>
            <person name="Kauserud H."/>
        </authorList>
    </citation>
    <scope>NUCLEOTIDE SEQUENCE</scope>
    <source>
        <strain evidence="4">CBHHK067</strain>
    </source>
</reference>
<sequence length="363" mass="39164">MHPTQLRWIAFGLYLFSQFGGSTSMPIVPNFAFLDPGDSERTPFAILPGGSSAVSAPATLASVSTHLVTIARSTAPPDVGFFTPQTIIIAGSMGAVILVLGVCLCALMRSQWASLRSVSSENQGKLSQELGRVESDKMDAANQSAEMDAADPKAVNRASWALYLTEIQSPQPALTYSNTISTQRLYISNQVKRARQKELEISGGYSGSESLGENVNPFGSGLGVKRASWGTYRTESSEDTLAAASTTSTRELYISNLVNRAQEQVTALEEISALLRSSSRSSGASSISSSSRTYRGVQQPVDAEQANGPGDPESHKVQDKLERAMHQINVLNSRMRELERSRRSSRPRLTSAEPRGEGGEKWL</sequence>
<keyword evidence="2" id="KW-0472">Membrane</keyword>
<name>A0AAD7GFT8_MYCRO</name>
<keyword evidence="2" id="KW-0812">Transmembrane</keyword>
<dbReference type="AlphaFoldDB" id="A0AAD7GFT8"/>
<feature type="signal peptide" evidence="3">
    <location>
        <begin position="1"/>
        <end position="24"/>
    </location>
</feature>
<protein>
    <recommendedName>
        <fullName evidence="6">Peroxin-14</fullName>
    </recommendedName>
</protein>
<feature type="chain" id="PRO_5041942240" description="Peroxin-14" evidence="3">
    <location>
        <begin position="25"/>
        <end position="363"/>
    </location>
</feature>
<proteinExistence type="predicted"/>
<evidence type="ECO:0000256" key="2">
    <source>
        <dbReference type="SAM" id="Phobius"/>
    </source>
</evidence>
<gene>
    <name evidence="4" type="ORF">B0H17DRAFT_1071313</name>
</gene>
<evidence type="ECO:0000256" key="3">
    <source>
        <dbReference type="SAM" id="SignalP"/>
    </source>
</evidence>
<keyword evidence="2" id="KW-1133">Transmembrane helix</keyword>
<feature type="transmembrane region" description="Helical" evidence="2">
    <location>
        <begin position="87"/>
        <end position="107"/>
    </location>
</feature>
<evidence type="ECO:0000313" key="4">
    <source>
        <dbReference type="EMBL" id="KAJ7686850.1"/>
    </source>
</evidence>
<dbReference type="EMBL" id="JARKIE010000093">
    <property type="protein sequence ID" value="KAJ7686850.1"/>
    <property type="molecule type" value="Genomic_DNA"/>
</dbReference>
<comment type="caution">
    <text evidence="4">The sequence shown here is derived from an EMBL/GenBank/DDBJ whole genome shotgun (WGS) entry which is preliminary data.</text>
</comment>
<dbReference type="Proteomes" id="UP001221757">
    <property type="component" value="Unassembled WGS sequence"/>
</dbReference>
<feature type="compositionally biased region" description="Basic and acidic residues" evidence="1">
    <location>
        <begin position="354"/>
        <end position="363"/>
    </location>
</feature>
<keyword evidence="5" id="KW-1185">Reference proteome</keyword>
<evidence type="ECO:0000313" key="5">
    <source>
        <dbReference type="Proteomes" id="UP001221757"/>
    </source>
</evidence>
<feature type="region of interest" description="Disordered" evidence="1">
    <location>
        <begin position="279"/>
        <end position="363"/>
    </location>
</feature>
<evidence type="ECO:0000256" key="1">
    <source>
        <dbReference type="SAM" id="MobiDB-lite"/>
    </source>
</evidence>
<evidence type="ECO:0008006" key="6">
    <source>
        <dbReference type="Google" id="ProtNLM"/>
    </source>
</evidence>
<feature type="compositionally biased region" description="Basic and acidic residues" evidence="1">
    <location>
        <begin position="312"/>
        <end position="325"/>
    </location>
</feature>
<accession>A0AAD7GFT8</accession>